<keyword evidence="3" id="KW-0862">Zinc</keyword>
<sequence length="475" mass="53741">MAETRMQPHWTVDRKAWNRAWEKQLKTRFALRGNYSDVLLGMPALEMNMLMSSHHLVAMQASRDELVKLQQDLSAYMVDHPDFEREWLATSEARRENFILEGLVRSCEAVADMEDRRVNTPETCLDFLQRRGGRGFLDLLAQIEDPPAPEPRIVPHAAYDGLIGVGNERKRAPAEKVLARMQTISRNFFLAMMVWNTVLAFHGESENYRATKRTKEGKEEMRHMKAAHPELYREAKEDKKGSQWGCRACGKVEESLPPGTRLLSCAKCNNINRVIKYCNKDCQKRDWPDHKVVCGKHIDAEEALKLFGGGGGGGGGGGTSGQSSAPADNSKYTSTTDFPNHTPITADEIGDVKNILRNRDDDSAFPAPVPPFSHSRYLKRQIKLLKENPAFDYFITAPEPHPDFGLALQHPMGQMMFLLMRRRAFESGERHSVLMIYKYIADAAKRNGTPLSKLREQLVLEYGVDPKLLENASLN</sequence>
<evidence type="ECO:0000256" key="5">
    <source>
        <dbReference type="SAM" id="MobiDB-lite"/>
    </source>
</evidence>
<dbReference type="PROSITE" id="PS50865">
    <property type="entry name" value="ZF_MYND_2"/>
    <property type="match status" value="1"/>
</dbReference>
<evidence type="ECO:0000256" key="2">
    <source>
        <dbReference type="ARBA" id="ARBA00022771"/>
    </source>
</evidence>
<evidence type="ECO:0000313" key="8">
    <source>
        <dbReference type="Proteomes" id="UP000006514"/>
    </source>
</evidence>
<feature type="compositionally biased region" description="Polar residues" evidence="5">
    <location>
        <begin position="321"/>
        <end position="343"/>
    </location>
</feature>
<dbReference type="eggNOG" id="ENOG502SET0">
    <property type="taxonomic scope" value="Eukaryota"/>
</dbReference>
<evidence type="ECO:0000256" key="1">
    <source>
        <dbReference type="ARBA" id="ARBA00022723"/>
    </source>
</evidence>
<gene>
    <name evidence="7" type="ORF">AURDEDRAFT_140623</name>
</gene>
<feature type="domain" description="MYND-type" evidence="6">
    <location>
        <begin position="246"/>
        <end position="294"/>
    </location>
</feature>
<dbReference type="Pfam" id="PF01753">
    <property type="entry name" value="zf-MYND"/>
    <property type="match status" value="1"/>
</dbReference>
<protein>
    <recommendedName>
        <fullName evidence="6">MYND-type domain-containing protein</fullName>
    </recommendedName>
</protein>
<evidence type="ECO:0000313" key="7">
    <source>
        <dbReference type="EMBL" id="EJD33582.1"/>
    </source>
</evidence>
<dbReference type="Proteomes" id="UP000006514">
    <property type="component" value="Unassembled WGS sequence"/>
</dbReference>
<evidence type="ECO:0000259" key="6">
    <source>
        <dbReference type="PROSITE" id="PS50865"/>
    </source>
</evidence>
<dbReference type="GO" id="GO:0008270">
    <property type="term" value="F:zinc ion binding"/>
    <property type="evidence" value="ECO:0007669"/>
    <property type="project" value="UniProtKB-KW"/>
</dbReference>
<dbReference type="OrthoDB" id="3149405at2759"/>
<organism evidence="7 8">
    <name type="scientific">Auricularia subglabra (strain TFB-10046 / SS5)</name>
    <name type="common">White-rot fungus</name>
    <name type="synonym">Auricularia delicata (strain TFB10046)</name>
    <dbReference type="NCBI Taxonomy" id="717982"/>
    <lineage>
        <taxon>Eukaryota</taxon>
        <taxon>Fungi</taxon>
        <taxon>Dikarya</taxon>
        <taxon>Basidiomycota</taxon>
        <taxon>Agaricomycotina</taxon>
        <taxon>Agaricomycetes</taxon>
        <taxon>Auriculariales</taxon>
        <taxon>Auriculariaceae</taxon>
        <taxon>Auricularia</taxon>
    </lineage>
</organism>
<dbReference type="InParanoid" id="J0WNZ8"/>
<dbReference type="InterPro" id="IPR002893">
    <property type="entry name" value="Znf_MYND"/>
</dbReference>
<dbReference type="SUPFAM" id="SSF144232">
    <property type="entry name" value="HIT/MYND zinc finger-like"/>
    <property type="match status" value="1"/>
</dbReference>
<accession>J0WNZ8</accession>
<dbReference type="AlphaFoldDB" id="J0WNZ8"/>
<dbReference type="KEGG" id="adl:AURDEDRAFT_140623"/>
<feature type="region of interest" description="Disordered" evidence="5">
    <location>
        <begin position="311"/>
        <end position="344"/>
    </location>
</feature>
<reference evidence="8" key="1">
    <citation type="journal article" date="2012" name="Science">
        <title>The Paleozoic origin of enzymatic lignin decomposition reconstructed from 31 fungal genomes.</title>
        <authorList>
            <person name="Floudas D."/>
            <person name="Binder M."/>
            <person name="Riley R."/>
            <person name="Barry K."/>
            <person name="Blanchette R.A."/>
            <person name="Henrissat B."/>
            <person name="Martinez A.T."/>
            <person name="Otillar R."/>
            <person name="Spatafora J.W."/>
            <person name="Yadav J.S."/>
            <person name="Aerts A."/>
            <person name="Benoit I."/>
            <person name="Boyd A."/>
            <person name="Carlson A."/>
            <person name="Copeland A."/>
            <person name="Coutinho P.M."/>
            <person name="de Vries R.P."/>
            <person name="Ferreira P."/>
            <person name="Findley K."/>
            <person name="Foster B."/>
            <person name="Gaskell J."/>
            <person name="Glotzer D."/>
            <person name="Gorecki P."/>
            <person name="Heitman J."/>
            <person name="Hesse C."/>
            <person name="Hori C."/>
            <person name="Igarashi K."/>
            <person name="Jurgens J.A."/>
            <person name="Kallen N."/>
            <person name="Kersten P."/>
            <person name="Kohler A."/>
            <person name="Kuees U."/>
            <person name="Kumar T.K.A."/>
            <person name="Kuo A."/>
            <person name="LaButti K."/>
            <person name="Larrondo L.F."/>
            <person name="Lindquist E."/>
            <person name="Ling A."/>
            <person name="Lombard V."/>
            <person name="Lucas S."/>
            <person name="Lundell T."/>
            <person name="Martin R."/>
            <person name="McLaughlin D.J."/>
            <person name="Morgenstern I."/>
            <person name="Morin E."/>
            <person name="Murat C."/>
            <person name="Nagy L.G."/>
            <person name="Nolan M."/>
            <person name="Ohm R.A."/>
            <person name="Patyshakuliyeva A."/>
            <person name="Rokas A."/>
            <person name="Ruiz-Duenas F.J."/>
            <person name="Sabat G."/>
            <person name="Salamov A."/>
            <person name="Samejima M."/>
            <person name="Schmutz J."/>
            <person name="Slot J.C."/>
            <person name="St John F."/>
            <person name="Stenlid J."/>
            <person name="Sun H."/>
            <person name="Sun S."/>
            <person name="Syed K."/>
            <person name="Tsang A."/>
            <person name="Wiebenga A."/>
            <person name="Young D."/>
            <person name="Pisabarro A."/>
            <person name="Eastwood D.C."/>
            <person name="Martin F."/>
            <person name="Cullen D."/>
            <person name="Grigoriev I.V."/>
            <person name="Hibbett D.S."/>
        </authorList>
    </citation>
    <scope>NUCLEOTIDE SEQUENCE [LARGE SCALE GENOMIC DNA]</scope>
    <source>
        <strain evidence="8">TFB10046</strain>
    </source>
</reference>
<proteinExistence type="predicted"/>
<dbReference type="OMA" id="AMINGDP"/>
<dbReference type="Gene3D" id="6.10.140.2220">
    <property type="match status" value="1"/>
</dbReference>
<evidence type="ECO:0000256" key="4">
    <source>
        <dbReference type="PROSITE-ProRule" id="PRU00134"/>
    </source>
</evidence>
<keyword evidence="8" id="KW-1185">Reference proteome</keyword>
<feature type="compositionally biased region" description="Gly residues" evidence="5">
    <location>
        <begin position="311"/>
        <end position="320"/>
    </location>
</feature>
<keyword evidence="1" id="KW-0479">Metal-binding</keyword>
<keyword evidence="2 4" id="KW-0863">Zinc-finger</keyword>
<evidence type="ECO:0000256" key="3">
    <source>
        <dbReference type="ARBA" id="ARBA00022833"/>
    </source>
</evidence>
<dbReference type="EMBL" id="JH688164">
    <property type="protein sequence ID" value="EJD33582.1"/>
    <property type="molecule type" value="Genomic_DNA"/>
</dbReference>
<name>J0WNZ8_AURST</name>